<feature type="compositionally biased region" description="Basic and acidic residues" evidence="1">
    <location>
        <begin position="33"/>
        <end position="44"/>
    </location>
</feature>
<feature type="region of interest" description="Disordered" evidence="1">
    <location>
        <begin position="1"/>
        <end position="78"/>
    </location>
</feature>
<accession>A0A0V0H8H1</accession>
<evidence type="ECO:0000313" key="2">
    <source>
        <dbReference type="EMBL" id="JAP16671.1"/>
    </source>
</evidence>
<reference evidence="2" key="1">
    <citation type="submission" date="2015-12" db="EMBL/GenBank/DDBJ databases">
        <title>Gene expression during late stages of embryo sac development: a critical building block for successful pollen-pistil interactions.</title>
        <authorList>
            <person name="Liu Y."/>
            <person name="Joly V."/>
            <person name="Sabar M."/>
            <person name="Matton D.P."/>
        </authorList>
    </citation>
    <scope>NUCLEOTIDE SEQUENCE</scope>
</reference>
<name>A0A0V0H8H1_SOLCH</name>
<dbReference type="AlphaFoldDB" id="A0A0V0H8H1"/>
<organism evidence="2">
    <name type="scientific">Solanum chacoense</name>
    <name type="common">Chaco potato</name>
    <dbReference type="NCBI Taxonomy" id="4108"/>
    <lineage>
        <taxon>Eukaryota</taxon>
        <taxon>Viridiplantae</taxon>
        <taxon>Streptophyta</taxon>
        <taxon>Embryophyta</taxon>
        <taxon>Tracheophyta</taxon>
        <taxon>Spermatophyta</taxon>
        <taxon>Magnoliopsida</taxon>
        <taxon>eudicotyledons</taxon>
        <taxon>Gunneridae</taxon>
        <taxon>Pentapetalae</taxon>
        <taxon>asterids</taxon>
        <taxon>lamiids</taxon>
        <taxon>Solanales</taxon>
        <taxon>Solanaceae</taxon>
        <taxon>Solanoideae</taxon>
        <taxon>Solaneae</taxon>
        <taxon>Solanum</taxon>
    </lineage>
</organism>
<evidence type="ECO:0000256" key="1">
    <source>
        <dbReference type="SAM" id="MobiDB-lite"/>
    </source>
</evidence>
<feature type="non-terminal residue" evidence="2">
    <location>
        <position position="1"/>
    </location>
</feature>
<feature type="compositionally biased region" description="Low complexity" evidence="1">
    <location>
        <begin position="1"/>
        <end position="18"/>
    </location>
</feature>
<dbReference type="EMBL" id="GEDG01023532">
    <property type="protein sequence ID" value="JAP16671.1"/>
    <property type="molecule type" value="Transcribed_RNA"/>
</dbReference>
<proteinExistence type="predicted"/>
<sequence length="106" mass="11805">PFPLNSSTNNSIHTTTNTLQHQYQTDPPVRHLPPVEKLDQRTQKNPEPVTIEAQNRNPVQSRPAAHRESSDPSPAAARVPLLLTCPRSPRFTRPCSRSSGCDFLTV</sequence>
<protein>
    <submittedName>
        <fullName evidence="2">Putative ovule protein</fullName>
    </submittedName>
</protein>